<accession>A0ABU2AZ57</accession>
<name>A0ABU2AZ57_9MICC</name>
<dbReference type="PANTHER" id="PTHR34703:SF1">
    <property type="entry name" value="ANTIPORTER SUBUNIT MNHG2-RELATED"/>
    <property type="match status" value="1"/>
</dbReference>
<evidence type="ECO:0000256" key="2">
    <source>
        <dbReference type="SAM" id="Phobius"/>
    </source>
</evidence>
<gene>
    <name evidence="3" type="ORF">J2S62_000890</name>
</gene>
<evidence type="ECO:0000313" key="3">
    <source>
        <dbReference type="EMBL" id="MDR7346633.1"/>
    </source>
</evidence>
<protein>
    <submittedName>
        <fullName evidence="3">Multicomponent Na+:H+ antiporter subunit G</fullName>
    </submittedName>
</protein>
<sequence>MLLDILVAALLIAGGIFFTAGTIGLLRFPDIRSQLHALTKADNLGLGMLFAGIAIHLASWSVALILLLTWLLALISASLAARVLASSERHIDPAVGDSQ</sequence>
<feature type="transmembrane region" description="Helical" evidence="2">
    <location>
        <begin position="6"/>
        <end position="29"/>
    </location>
</feature>
<dbReference type="Proteomes" id="UP001183794">
    <property type="component" value="Unassembled WGS sequence"/>
</dbReference>
<keyword evidence="2" id="KW-0812">Transmembrane</keyword>
<keyword evidence="4" id="KW-1185">Reference proteome</keyword>
<keyword evidence="2" id="KW-1133">Transmembrane helix</keyword>
<dbReference type="RefSeq" id="WP_310171824.1">
    <property type="nucleotide sequence ID" value="NZ_BAABHE010000002.1"/>
</dbReference>
<dbReference type="EMBL" id="JAVDYJ010000001">
    <property type="protein sequence ID" value="MDR7346633.1"/>
    <property type="molecule type" value="Genomic_DNA"/>
</dbReference>
<evidence type="ECO:0000256" key="1">
    <source>
        <dbReference type="ARBA" id="ARBA00008404"/>
    </source>
</evidence>
<comment type="caution">
    <text evidence="3">The sequence shown here is derived from an EMBL/GenBank/DDBJ whole genome shotgun (WGS) entry which is preliminary data.</text>
</comment>
<organism evidence="3 4">
    <name type="scientific">Enteractinococcus fodinae</name>
    <dbReference type="NCBI Taxonomy" id="684663"/>
    <lineage>
        <taxon>Bacteria</taxon>
        <taxon>Bacillati</taxon>
        <taxon>Actinomycetota</taxon>
        <taxon>Actinomycetes</taxon>
        <taxon>Micrococcales</taxon>
        <taxon>Micrococcaceae</taxon>
    </lineage>
</organism>
<evidence type="ECO:0000313" key="4">
    <source>
        <dbReference type="Proteomes" id="UP001183794"/>
    </source>
</evidence>
<proteinExistence type="inferred from homology"/>
<reference evidence="3 4" key="1">
    <citation type="submission" date="2023-07" db="EMBL/GenBank/DDBJ databases">
        <title>Sequencing the genomes of 1000 actinobacteria strains.</title>
        <authorList>
            <person name="Klenk H.-P."/>
        </authorList>
    </citation>
    <scope>NUCLEOTIDE SEQUENCE [LARGE SCALE GENOMIC DNA]</scope>
    <source>
        <strain evidence="3 4">DSM 22966</strain>
    </source>
</reference>
<dbReference type="InterPro" id="IPR005133">
    <property type="entry name" value="PhaG_MnhG_YufB"/>
</dbReference>
<comment type="similarity">
    <text evidence="1">Belongs to the CPA3 antiporters (TC 2.A.63) subunit G family.</text>
</comment>
<dbReference type="PANTHER" id="PTHR34703">
    <property type="entry name" value="ANTIPORTER SUBUNIT MNHG2-RELATED"/>
    <property type="match status" value="1"/>
</dbReference>
<keyword evidence="2" id="KW-0472">Membrane</keyword>
<dbReference type="Pfam" id="PF03334">
    <property type="entry name" value="PhaG_MnhG_YufB"/>
    <property type="match status" value="1"/>
</dbReference>